<dbReference type="EMBL" id="CP017675">
    <property type="protein sequence ID" value="APB35179.1"/>
    <property type="molecule type" value="Genomic_DNA"/>
</dbReference>
<dbReference type="PANTHER" id="PTHR20961">
    <property type="entry name" value="GLYCOSYLTRANSFERASE"/>
    <property type="match status" value="1"/>
</dbReference>
<evidence type="ECO:0000256" key="1">
    <source>
        <dbReference type="ARBA" id="ARBA00022676"/>
    </source>
</evidence>
<gene>
    <name evidence="5" type="ORF">GlitD10_2835</name>
</gene>
<organism evidence="5 6">
    <name type="scientific">Gloeomargarita lithophora Alchichica-D10</name>
    <dbReference type="NCBI Taxonomy" id="1188229"/>
    <lineage>
        <taxon>Bacteria</taxon>
        <taxon>Bacillati</taxon>
        <taxon>Cyanobacteriota</taxon>
        <taxon>Cyanophyceae</taxon>
        <taxon>Gloeomargaritales</taxon>
        <taxon>Gloeomargaritaceae</taxon>
        <taxon>Gloeomargarita</taxon>
    </lineage>
</organism>
<keyword evidence="2" id="KW-0808">Transferase</keyword>
<dbReference type="STRING" id="1188229.GlitD10_2835"/>
<dbReference type="InterPro" id="IPR049625">
    <property type="entry name" value="Glyco_transf_61_cat"/>
</dbReference>
<sequence>MKFSDRIHHRWSKLIAPINGKIPAQGCWSSGWDYYHYYQHQNLPGLNYYSHWSTYQEHYPVPRSIYPQPHGAFHWTTITMPESYWLSVPQATVLSGRQSVGSVVAHDGKVIHDLSRQWANHPQKNEACHHKFPRPTLLENTIAVLGIGGGGMNYYHWLTDVLPRINLLKYGGIWDKIDYFLIDEPSPKMAIGLDILGIPLAKRIYTRFDRVLSSPLVIAPQFLRAQPRWRIDFLRETFLPHRDTNYSKIEKIYISRSKASRRRILNEAEILDYLTPLGYVPCWLEDLSFLEQVSLFSQAKFVIGLHGAGLTNIAWCPPGGRLLEIFPSESIPSYYWVLASQVGVDYYYLLSLNSPPLSQDDTVIDLKQFQQAVEHLES</sequence>
<evidence type="ECO:0000259" key="4">
    <source>
        <dbReference type="Pfam" id="PF04577"/>
    </source>
</evidence>
<evidence type="ECO:0000313" key="6">
    <source>
        <dbReference type="Proteomes" id="UP000180235"/>
    </source>
</evidence>
<evidence type="ECO:0000313" key="5">
    <source>
        <dbReference type="EMBL" id="APB35179.1"/>
    </source>
</evidence>
<evidence type="ECO:0000256" key="2">
    <source>
        <dbReference type="ARBA" id="ARBA00022679"/>
    </source>
</evidence>
<dbReference type="AlphaFoldDB" id="A0A1J0AH12"/>
<dbReference type="KEGG" id="glt:GlitD10_2835"/>
<dbReference type="GO" id="GO:0016757">
    <property type="term" value="F:glycosyltransferase activity"/>
    <property type="evidence" value="ECO:0007669"/>
    <property type="project" value="UniProtKB-KW"/>
</dbReference>
<name>A0A1J0AH12_9CYAN</name>
<dbReference type="InterPro" id="IPR007657">
    <property type="entry name" value="Glycosyltransferase_61"/>
</dbReference>
<proteinExistence type="predicted"/>
<keyword evidence="6" id="KW-1185">Reference proteome</keyword>
<protein>
    <submittedName>
        <fullName evidence="5">TPR repeat protein</fullName>
    </submittedName>
</protein>
<dbReference type="Pfam" id="PF04577">
    <property type="entry name" value="Glyco_transf_61"/>
    <property type="match status" value="1"/>
</dbReference>
<keyword evidence="1" id="KW-0328">Glycosyltransferase</keyword>
<feature type="domain" description="Glycosyltransferase 61 catalytic" evidence="4">
    <location>
        <begin position="154"/>
        <end position="321"/>
    </location>
</feature>
<reference evidence="5 6" key="1">
    <citation type="submission" date="2016-10" db="EMBL/GenBank/DDBJ databases">
        <title>Description of Gloeomargarita lithophora gen. nov., sp. nov., a thylakoid-bearing basal-branching cyanobacterium with intracellular carbonates, and proposal for Gloeomargaritales ord. nov.</title>
        <authorList>
            <person name="Moreira D."/>
            <person name="Tavera R."/>
            <person name="Benzerara K."/>
            <person name="Skouri-Panet F."/>
            <person name="Couradeau E."/>
            <person name="Gerard E."/>
            <person name="Loussert C."/>
            <person name="Novelo E."/>
            <person name="Zivanovic Y."/>
            <person name="Lopez-Garcia P."/>
        </authorList>
    </citation>
    <scope>NUCLEOTIDE SEQUENCE [LARGE SCALE GENOMIC DNA]</scope>
    <source>
        <strain evidence="5 6">D10</strain>
    </source>
</reference>
<dbReference type="RefSeq" id="WP_084111840.1">
    <property type="nucleotide sequence ID" value="NZ_CP017675.1"/>
</dbReference>
<accession>A0A1J0AH12</accession>
<dbReference type="Proteomes" id="UP000180235">
    <property type="component" value="Chromosome"/>
</dbReference>
<keyword evidence="3" id="KW-0325">Glycoprotein</keyword>
<evidence type="ECO:0000256" key="3">
    <source>
        <dbReference type="ARBA" id="ARBA00023180"/>
    </source>
</evidence>